<dbReference type="Pfam" id="PF05970">
    <property type="entry name" value="PIF1"/>
    <property type="match status" value="1"/>
</dbReference>
<comment type="cofactor">
    <cofactor evidence="1">
        <name>Mg(2+)</name>
        <dbReference type="ChEBI" id="CHEBI:18420"/>
    </cofactor>
</comment>
<dbReference type="GO" id="GO:0006310">
    <property type="term" value="P:DNA recombination"/>
    <property type="evidence" value="ECO:0007669"/>
    <property type="project" value="UniProtKB-KW"/>
</dbReference>
<dbReference type="InterPro" id="IPR049163">
    <property type="entry name" value="Pif1-like_2B_dom"/>
</dbReference>
<dbReference type="GO" id="GO:0000723">
    <property type="term" value="P:telomere maintenance"/>
    <property type="evidence" value="ECO:0007669"/>
    <property type="project" value="InterPro"/>
</dbReference>
<dbReference type="OrthoDB" id="6145593at2759"/>
<feature type="domain" description="DNA helicase Pif1-like 2B" evidence="4">
    <location>
        <begin position="1224"/>
        <end position="1270"/>
    </location>
</feature>
<dbReference type="GO" id="GO:0005524">
    <property type="term" value="F:ATP binding"/>
    <property type="evidence" value="ECO:0007669"/>
    <property type="project" value="UniProtKB-KW"/>
</dbReference>
<dbReference type="SMR" id="A0A8S3Q411"/>
<feature type="domain" description="DNA helicase Pif1-like DEAD-box helicase" evidence="2">
    <location>
        <begin position="918"/>
        <end position="1128"/>
    </location>
</feature>
<keyword evidence="1" id="KW-0347">Helicase</keyword>
<dbReference type="InterPro" id="IPR010285">
    <property type="entry name" value="DNA_helicase_pif1-like_DEAD"/>
</dbReference>
<dbReference type="EMBL" id="CAJPWZ010000365">
    <property type="protein sequence ID" value="CAG2191515.1"/>
    <property type="molecule type" value="Genomic_DNA"/>
</dbReference>
<feature type="domain" description="Helitron helicase-like" evidence="3">
    <location>
        <begin position="283"/>
        <end position="463"/>
    </location>
</feature>
<organism evidence="5 6">
    <name type="scientific">Mytilus edulis</name>
    <name type="common">Blue mussel</name>
    <dbReference type="NCBI Taxonomy" id="6550"/>
    <lineage>
        <taxon>Eukaryota</taxon>
        <taxon>Metazoa</taxon>
        <taxon>Spiralia</taxon>
        <taxon>Lophotrochozoa</taxon>
        <taxon>Mollusca</taxon>
        <taxon>Bivalvia</taxon>
        <taxon>Autobranchia</taxon>
        <taxon>Pteriomorphia</taxon>
        <taxon>Mytilida</taxon>
        <taxon>Mytiloidea</taxon>
        <taxon>Mytilidae</taxon>
        <taxon>Mytilinae</taxon>
        <taxon>Mytilus</taxon>
    </lineage>
</organism>
<sequence length="1387" mass="157133">MQYKCQCCKALMWKNETHSGQININSKFSTCCMQGKVVLPVIKDPPHSLQNLFILNTEQAKHFRINIRAYNSSLAFASLGVHEDVLPHNGPYNFRICGSVHHRIGHLFPSEGKAPKFAQIYIHDTENELCNRMQWNDTLNKSVLLTLQNMLHDCNPFIDIFKNAAKIMHDDHNASHQNIKLVLHADTSKDTRRYNLPTASEVSLIIPGSQMKEPTNRDIVLYKNSSNHPKGYEIIHINETHPKYDPLHYVLFLPYGHSGWTIDSGNTNSHSGNANSHVSTMQFYAYHLMQRDNFNILLRGGRLLQQYIVDMFAKIEQLRLNYCFYHQNDLRAELYQGLNDAVHAGDVDGVTVGRKIILPSSFTGSPRNMYEQYQDAMSIVRRFGKPDLFITFTCNPKWPEIVHSLLINQTPADRPDLITRVFKQKLQMLLHDITQNNVFGKTIAYVYVIEFQKRGLPHSHILLILQPNSKPLTPDHFDDFVSAEIPDPALLPNLHHIVTQHMIHGPCGKANKQSPCMNDGKCSKGFPKDFNPATLQTSDGYPLYKRRDNGLCVRKNGVILDNRWVVPYNPYLCTKYSAHINVEICSTVKAVKYLYKYVYKGHDKIMVGLQKAETSDSDQKGTNVYNEITHYVDARYVSASEACWRIFHYDLHTHSPAIQRLAVHLPGQEQVIYSEGKAQQALQHNKNTTLTGWFKINQTNPLATTIPYHLFPEHFTWNQSSHTWAPRKKGNVIGRLYRANPAEGERFFLRLLLHHCPGATCYEDLRKLEDGTVCTTFKETAMRRGFLQHDEEWVECLTEAAAIATPTQIRLLFVTILLFCEPSEPAKLWEQFKDCMSEDIVHNMNNNLTHDSKQFVCNKVLCLIQQLLKSHGKNLADFPGFPNIDESNITFTSNLLHEQCQYKIEEQTVIADKNESLLNSDQHHVYQKVVDATEHHTNTTAYFVDGPGGSGKTFLYNTILARIRSKGKIALAVASSGIAAELLEGGRTAHSRFKIPIPISETSTCNISRNSALANLIKNTAIIVWDEAPMIHKHVLECVYRTLCDITQIDKPFGGKVVLLGGDFRQVLPVIRHGTQAEIINSNIMQSFLWESITMFNLTINMRVRSNAHSNNQADFENFLLRIGNGKEKLYPNVGSAKIQLPKDLCICPDKNGLKNLTHKLYGDILESSDYSKFTDRAILTTTNDDVDTINTMVMDMFPSTVSKTYLSADTVEDESTGYLYPTEFLNTITPSGTPPHKLTLKKHAPIMLLRNLNPAAGLLNGTRLSVLNLGTRLIETKILTGTHAGDTVFLPRITIIPSDAGLPFNLKRRQFPIRPAFSITINKAQGQTLGQIGLDLTKPVFSHGQLYVAFSRVRDFKSISILPAADSLFDGQYYTDNIVYEGVIHH</sequence>
<evidence type="ECO:0000259" key="4">
    <source>
        <dbReference type="Pfam" id="PF21530"/>
    </source>
</evidence>
<evidence type="ECO:0000256" key="1">
    <source>
        <dbReference type="RuleBase" id="RU363044"/>
    </source>
</evidence>
<evidence type="ECO:0000313" key="5">
    <source>
        <dbReference type="EMBL" id="CAG2191515.1"/>
    </source>
</evidence>
<evidence type="ECO:0000259" key="2">
    <source>
        <dbReference type="Pfam" id="PF05970"/>
    </source>
</evidence>
<comment type="caution">
    <text evidence="5">The sequence shown here is derived from an EMBL/GenBank/DDBJ whole genome shotgun (WGS) entry which is preliminary data.</text>
</comment>
<comment type="catalytic activity">
    <reaction evidence="1">
        <text>ATP + H2O = ADP + phosphate + H(+)</text>
        <dbReference type="Rhea" id="RHEA:13065"/>
        <dbReference type="ChEBI" id="CHEBI:15377"/>
        <dbReference type="ChEBI" id="CHEBI:15378"/>
        <dbReference type="ChEBI" id="CHEBI:30616"/>
        <dbReference type="ChEBI" id="CHEBI:43474"/>
        <dbReference type="ChEBI" id="CHEBI:456216"/>
        <dbReference type="EC" id="5.6.2.3"/>
    </reaction>
</comment>
<dbReference type="Pfam" id="PF14214">
    <property type="entry name" value="Helitron_like_N"/>
    <property type="match status" value="1"/>
</dbReference>
<keyword evidence="1" id="KW-0234">DNA repair</keyword>
<dbReference type="GO" id="GO:0016787">
    <property type="term" value="F:hydrolase activity"/>
    <property type="evidence" value="ECO:0007669"/>
    <property type="project" value="UniProtKB-KW"/>
</dbReference>
<dbReference type="Gene3D" id="3.40.50.300">
    <property type="entry name" value="P-loop containing nucleotide triphosphate hydrolases"/>
    <property type="match status" value="1"/>
</dbReference>
<evidence type="ECO:0000259" key="3">
    <source>
        <dbReference type="Pfam" id="PF14214"/>
    </source>
</evidence>
<protein>
    <recommendedName>
        <fullName evidence="1">ATP-dependent DNA helicase</fullName>
        <ecNumber evidence="1">5.6.2.3</ecNumber>
    </recommendedName>
</protein>
<dbReference type="EC" id="5.6.2.3" evidence="1"/>
<keyword evidence="1" id="KW-0233">DNA recombination</keyword>
<dbReference type="Pfam" id="PF21530">
    <property type="entry name" value="Pif1_2B_dom"/>
    <property type="match status" value="1"/>
</dbReference>
<dbReference type="Proteomes" id="UP000683360">
    <property type="component" value="Unassembled WGS sequence"/>
</dbReference>
<comment type="similarity">
    <text evidence="1">Belongs to the helicase family.</text>
</comment>
<dbReference type="CDD" id="cd18809">
    <property type="entry name" value="SF1_C_RecD"/>
    <property type="match status" value="1"/>
</dbReference>
<keyword evidence="6" id="KW-1185">Reference proteome</keyword>
<dbReference type="PANTHER" id="PTHR10492:SF57">
    <property type="entry name" value="ATP-DEPENDENT DNA HELICASE"/>
    <property type="match status" value="1"/>
</dbReference>
<dbReference type="InterPro" id="IPR025476">
    <property type="entry name" value="Helitron_helicase-like"/>
</dbReference>
<keyword evidence="1" id="KW-0227">DNA damage</keyword>
<dbReference type="GO" id="GO:0006281">
    <property type="term" value="P:DNA repair"/>
    <property type="evidence" value="ECO:0007669"/>
    <property type="project" value="UniProtKB-KW"/>
</dbReference>
<proteinExistence type="inferred from homology"/>
<keyword evidence="1" id="KW-0547">Nucleotide-binding</keyword>
<dbReference type="SUPFAM" id="SSF52540">
    <property type="entry name" value="P-loop containing nucleoside triphosphate hydrolases"/>
    <property type="match status" value="2"/>
</dbReference>
<dbReference type="InterPro" id="IPR027417">
    <property type="entry name" value="P-loop_NTPase"/>
</dbReference>
<keyword evidence="1" id="KW-0067">ATP-binding</keyword>
<dbReference type="GO" id="GO:0043139">
    <property type="term" value="F:5'-3' DNA helicase activity"/>
    <property type="evidence" value="ECO:0007669"/>
    <property type="project" value="UniProtKB-EC"/>
</dbReference>
<name>A0A8S3Q411_MYTED</name>
<accession>A0A8S3Q411</accession>
<reference evidence="5" key="1">
    <citation type="submission" date="2021-03" db="EMBL/GenBank/DDBJ databases">
        <authorList>
            <person name="Bekaert M."/>
        </authorList>
    </citation>
    <scope>NUCLEOTIDE SEQUENCE</scope>
</reference>
<evidence type="ECO:0000313" key="6">
    <source>
        <dbReference type="Proteomes" id="UP000683360"/>
    </source>
</evidence>
<gene>
    <name evidence="5" type="ORF">MEDL_6772</name>
</gene>
<dbReference type="PANTHER" id="PTHR10492">
    <property type="match status" value="1"/>
</dbReference>
<keyword evidence="1" id="KW-0378">Hydrolase</keyword>